<accession>A0A9P6DE58</accession>
<proteinExistence type="predicted"/>
<gene>
    <name evidence="1" type="ORF">BDN71DRAFT_1439214</name>
</gene>
<evidence type="ECO:0000313" key="1">
    <source>
        <dbReference type="EMBL" id="KAF9501577.1"/>
    </source>
</evidence>
<dbReference type="AlphaFoldDB" id="A0A9P6DE58"/>
<organism evidence="1 2">
    <name type="scientific">Pleurotus eryngii</name>
    <name type="common">Boletus of the steppes</name>
    <dbReference type="NCBI Taxonomy" id="5323"/>
    <lineage>
        <taxon>Eukaryota</taxon>
        <taxon>Fungi</taxon>
        <taxon>Dikarya</taxon>
        <taxon>Basidiomycota</taxon>
        <taxon>Agaricomycotina</taxon>
        <taxon>Agaricomycetes</taxon>
        <taxon>Agaricomycetidae</taxon>
        <taxon>Agaricales</taxon>
        <taxon>Pleurotineae</taxon>
        <taxon>Pleurotaceae</taxon>
        <taxon>Pleurotus</taxon>
    </lineage>
</organism>
<keyword evidence="2" id="KW-1185">Reference proteome</keyword>
<dbReference type="EMBL" id="MU154523">
    <property type="protein sequence ID" value="KAF9501577.1"/>
    <property type="molecule type" value="Genomic_DNA"/>
</dbReference>
<evidence type="ECO:0000313" key="2">
    <source>
        <dbReference type="Proteomes" id="UP000807025"/>
    </source>
</evidence>
<dbReference type="Proteomes" id="UP000807025">
    <property type="component" value="Unassembled WGS sequence"/>
</dbReference>
<sequence>MNVVKSSAKLRLNDHLRVQLQSTLTNYLATLKQPAVSIAGLRRLQVGASQLTATLLFVRFAFTDSVSFVESMTREYQLVLKESKKASSESGDKI</sequence>
<reference evidence="1" key="1">
    <citation type="submission" date="2020-11" db="EMBL/GenBank/DDBJ databases">
        <authorList>
            <consortium name="DOE Joint Genome Institute"/>
            <person name="Ahrendt S."/>
            <person name="Riley R."/>
            <person name="Andreopoulos W."/>
            <person name="Labutti K."/>
            <person name="Pangilinan J."/>
            <person name="Ruiz-Duenas F.J."/>
            <person name="Barrasa J.M."/>
            <person name="Sanchez-Garcia M."/>
            <person name="Camarero S."/>
            <person name="Miyauchi S."/>
            <person name="Serrano A."/>
            <person name="Linde D."/>
            <person name="Babiker R."/>
            <person name="Drula E."/>
            <person name="Ayuso-Fernandez I."/>
            <person name="Pacheco R."/>
            <person name="Padilla G."/>
            <person name="Ferreira P."/>
            <person name="Barriuso J."/>
            <person name="Kellner H."/>
            <person name="Castanera R."/>
            <person name="Alfaro M."/>
            <person name="Ramirez L."/>
            <person name="Pisabarro A.G."/>
            <person name="Kuo A."/>
            <person name="Tritt A."/>
            <person name="Lipzen A."/>
            <person name="He G."/>
            <person name="Yan M."/>
            <person name="Ng V."/>
            <person name="Cullen D."/>
            <person name="Martin F."/>
            <person name="Rosso M.-N."/>
            <person name="Henrissat B."/>
            <person name="Hibbett D."/>
            <person name="Martinez A.T."/>
            <person name="Grigoriev I.V."/>
        </authorList>
    </citation>
    <scope>NUCLEOTIDE SEQUENCE</scope>
    <source>
        <strain evidence="1">ATCC 90797</strain>
    </source>
</reference>
<comment type="caution">
    <text evidence="1">The sequence shown here is derived from an EMBL/GenBank/DDBJ whole genome shotgun (WGS) entry which is preliminary data.</text>
</comment>
<protein>
    <submittedName>
        <fullName evidence="1">Uncharacterized protein</fullName>
    </submittedName>
</protein>
<name>A0A9P6DE58_PLEER</name>